<dbReference type="Pfam" id="PF08669">
    <property type="entry name" value="GCV_T_C"/>
    <property type="match status" value="1"/>
</dbReference>
<gene>
    <name evidence="7" type="primary">gcvT</name>
    <name evidence="10" type="ORF">J2Z81_000427</name>
</gene>
<dbReference type="Gene3D" id="3.30.70.1400">
    <property type="entry name" value="Aminomethyltransferase beta-barrel domains"/>
    <property type="match status" value="1"/>
</dbReference>
<name>A0ABS4S523_9BACI</name>
<evidence type="ECO:0000256" key="3">
    <source>
        <dbReference type="ARBA" id="ARBA00022576"/>
    </source>
</evidence>
<evidence type="ECO:0000259" key="8">
    <source>
        <dbReference type="Pfam" id="PF01571"/>
    </source>
</evidence>
<dbReference type="InterPro" id="IPR022903">
    <property type="entry name" value="GcvT_bac"/>
</dbReference>
<sequence length="369" mass="41787">MSELKRTPLYPEYEKSGAKTIDFGGWDLPVQFSGIKHEHNVTRTKAGLFDVSHMGEIAIKGPKSLDFLQKVVTNDVSKLVPKRAQYTFMCYEDGGTVDDFLIYMLEENNYLLVVNAANTEKDYDWLIKQNNYNNDELIIEDVSKNYVQLALQGPKAEEILQTLTDTNLSEIKFFRFENPVYFSSLEAGAIVSRTGYTGEDGFEIYIDQHSGRDFWNLILQAGKDKGLEPIGLGARDTLRFEVNLPLYGQELSRDISPIEAGLKFAVKVNKPVDFIGKEALKKQIEEGTNRKLIGIEMIDKGIPRTGYEVYYNNEKIGYITSGTQSPSLQKNIGLALVNSEFTEEGTELVVQVRKRKLKAVVIKTPFYKK</sequence>
<reference evidence="10 11" key="1">
    <citation type="submission" date="2021-03" db="EMBL/GenBank/DDBJ databases">
        <title>Genomic Encyclopedia of Type Strains, Phase IV (KMG-IV): sequencing the most valuable type-strain genomes for metagenomic binning, comparative biology and taxonomic classification.</title>
        <authorList>
            <person name="Goeker M."/>
        </authorList>
    </citation>
    <scope>NUCLEOTIDE SEQUENCE [LARGE SCALE GENOMIC DNA]</scope>
    <source>
        <strain evidence="10 11">DSM 25790</strain>
    </source>
</reference>
<organism evidence="10 11">
    <name type="scientific">Virgibacillus alimentarius</name>
    <dbReference type="NCBI Taxonomy" id="698769"/>
    <lineage>
        <taxon>Bacteria</taxon>
        <taxon>Bacillati</taxon>
        <taxon>Bacillota</taxon>
        <taxon>Bacilli</taxon>
        <taxon>Bacillales</taxon>
        <taxon>Bacillaceae</taxon>
        <taxon>Virgibacillus</taxon>
    </lineage>
</organism>
<comment type="catalytic activity">
    <reaction evidence="6 7">
        <text>N(6)-[(R)-S(8)-aminomethyldihydrolipoyl]-L-lysyl-[protein] + (6S)-5,6,7,8-tetrahydrofolate = N(6)-[(R)-dihydrolipoyl]-L-lysyl-[protein] + (6R)-5,10-methylene-5,6,7,8-tetrahydrofolate + NH4(+)</text>
        <dbReference type="Rhea" id="RHEA:16945"/>
        <dbReference type="Rhea" id="RHEA-COMP:10475"/>
        <dbReference type="Rhea" id="RHEA-COMP:10492"/>
        <dbReference type="ChEBI" id="CHEBI:15636"/>
        <dbReference type="ChEBI" id="CHEBI:28938"/>
        <dbReference type="ChEBI" id="CHEBI:57453"/>
        <dbReference type="ChEBI" id="CHEBI:83100"/>
        <dbReference type="ChEBI" id="CHEBI:83143"/>
        <dbReference type="EC" id="2.1.2.10"/>
    </reaction>
</comment>
<keyword evidence="3 7" id="KW-0032">Aminotransferase</keyword>
<evidence type="ECO:0000259" key="9">
    <source>
        <dbReference type="Pfam" id="PF08669"/>
    </source>
</evidence>
<evidence type="ECO:0000313" key="11">
    <source>
        <dbReference type="Proteomes" id="UP001519294"/>
    </source>
</evidence>
<evidence type="ECO:0000256" key="6">
    <source>
        <dbReference type="ARBA" id="ARBA00047665"/>
    </source>
</evidence>
<feature type="domain" description="Aminomethyltransferase C-terminal" evidence="9">
    <location>
        <begin position="290"/>
        <end position="368"/>
    </location>
</feature>
<dbReference type="PIRSF" id="PIRSF006487">
    <property type="entry name" value="GcvT"/>
    <property type="match status" value="1"/>
</dbReference>
<dbReference type="GO" id="GO:0004047">
    <property type="term" value="F:aminomethyltransferase activity"/>
    <property type="evidence" value="ECO:0007669"/>
    <property type="project" value="UniProtKB-EC"/>
</dbReference>
<dbReference type="PANTHER" id="PTHR43757">
    <property type="entry name" value="AMINOMETHYLTRANSFERASE"/>
    <property type="match status" value="1"/>
</dbReference>
<dbReference type="Gene3D" id="2.40.30.110">
    <property type="entry name" value="Aminomethyltransferase beta-barrel domains"/>
    <property type="match status" value="1"/>
</dbReference>
<evidence type="ECO:0000256" key="2">
    <source>
        <dbReference type="ARBA" id="ARBA00012616"/>
    </source>
</evidence>
<dbReference type="HAMAP" id="MF_00259">
    <property type="entry name" value="GcvT"/>
    <property type="match status" value="1"/>
</dbReference>
<dbReference type="InterPro" id="IPR013977">
    <property type="entry name" value="GcvT_C"/>
</dbReference>
<dbReference type="InterPro" id="IPR028896">
    <property type="entry name" value="GcvT/YgfZ/DmdA"/>
</dbReference>
<dbReference type="Pfam" id="PF01571">
    <property type="entry name" value="GCV_T"/>
    <property type="match status" value="1"/>
</dbReference>
<evidence type="ECO:0000256" key="1">
    <source>
        <dbReference type="ARBA" id="ARBA00008609"/>
    </source>
</evidence>
<dbReference type="Gene3D" id="4.10.1250.10">
    <property type="entry name" value="Aminomethyltransferase fragment"/>
    <property type="match status" value="1"/>
</dbReference>
<evidence type="ECO:0000256" key="7">
    <source>
        <dbReference type="HAMAP-Rule" id="MF_00259"/>
    </source>
</evidence>
<dbReference type="EC" id="2.1.2.10" evidence="2 7"/>
<feature type="domain" description="GCVT N-terminal" evidence="8">
    <location>
        <begin position="9"/>
        <end position="270"/>
    </location>
</feature>
<keyword evidence="4 7" id="KW-0808">Transferase</keyword>
<dbReference type="InterPro" id="IPR029043">
    <property type="entry name" value="GcvT/YgfZ_C"/>
</dbReference>
<dbReference type="SUPFAM" id="SSF101790">
    <property type="entry name" value="Aminomethyltransferase beta-barrel domain"/>
    <property type="match status" value="1"/>
</dbReference>
<dbReference type="NCBIfam" id="NF001567">
    <property type="entry name" value="PRK00389.1"/>
    <property type="match status" value="1"/>
</dbReference>
<comment type="similarity">
    <text evidence="1 7">Belongs to the GcvT family.</text>
</comment>
<dbReference type="RefSeq" id="WP_226370618.1">
    <property type="nucleotide sequence ID" value="NZ_JAGIKX010000002.1"/>
</dbReference>
<dbReference type="SUPFAM" id="SSF103025">
    <property type="entry name" value="Folate-binding domain"/>
    <property type="match status" value="1"/>
</dbReference>
<proteinExistence type="inferred from homology"/>
<dbReference type="PANTHER" id="PTHR43757:SF2">
    <property type="entry name" value="AMINOMETHYLTRANSFERASE, MITOCHONDRIAL"/>
    <property type="match status" value="1"/>
</dbReference>
<comment type="subunit">
    <text evidence="7">The glycine cleavage system is composed of four proteins: P, T, L and H.</text>
</comment>
<dbReference type="Proteomes" id="UP001519294">
    <property type="component" value="Unassembled WGS sequence"/>
</dbReference>
<dbReference type="InterPro" id="IPR006222">
    <property type="entry name" value="GCVT_N"/>
</dbReference>
<evidence type="ECO:0000313" key="10">
    <source>
        <dbReference type="EMBL" id="MBP2256494.1"/>
    </source>
</evidence>
<accession>A0ABS4S523</accession>
<dbReference type="InterPro" id="IPR027266">
    <property type="entry name" value="TrmE/GcvT-like"/>
</dbReference>
<dbReference type="InterPro" id="IPR006223">
    <property type="entry name" value="GcvT"/>
</dbReference>
<comment type="function">
    <text evidence="7">The glycine cleavage system catalyzes the degradation of glycine.</text>
</comment>
<dbReference type="NCBIfam" id="TIGR00528">
    <property type="entry name" value="gcvT"/>
    <property type="match status" value="1"/>
</dbReference>
<dbReference type="EMBL" id="JAGIKX010000002">
    <property type="protein sequence ID" value="MBP2256494.1"/>
    <property type="molecule type" value="Genomic_DNA"/>
</dbReference>
<evidence type="ECO:0000256" key="5">
    <source>
        <dbReference type="ARBA" id="ARBA00031395"/>
    </source>
</evidence>
<protein>
    <recommendedName>
        <fullName evidence="2 7">Aminomethyltransferase</fullName>
        <ecNumber evidence="2 7">2.1.2.10</ecNumber>
    </recommendedName>
    <alternativeName>
        <fullName evidence="5 7">Glycine cleavage system T protein</fullName>
    </alternativeName>
</protein>
<dbReference type="Gene3D" id="3.30.1360.120">
    <property type="entry name" value="Probable tRNA modification gtpase trme, domain 1"/>
    <property type="match status" value="1"/>
</dbReference>
<evidence type="ECO:0000256" key="4">
    <source>
        <dbReference type="ARBA" id="ARBA00022679"/>
    </source>
</evidence>
<keyword evidence="11" id="KW-1185">Reference proteome</keyword>
<comment type="caution">
    <text evidence="10">The sequence shown here is derived from an EMBL/GenBank/DDBJ whole genome shotgun (WGS) entry which is preliminary data.</text>
</comment>